<dbReference type="Pfam" id="PF01566">
    <property type="entry name" value="Nramp"/>
    <property type="match status" value="1"/>
</dbReference>
<dbReference type="GO" id="GO:0005384">
    <property type="term" value="F:manganese ion transmembrane transporter activity"/>
    <property type="evidence" value="ECO:0007669"/>
    <property type="project" value="TreeGrafter"/>
</dbReference>
<comment type="caution">
    <text evidence="6">The sequence shown here is derived from an EMBL/GenBank/DDBJ whole genome shotgun (WGS) entry which is preliminary data.</text>
</comment>
<feature type="transmembrane region" description="Helical" evidence="5">
    <location>
        <begin position="120"/>
        <end position="142"/>
    </location>
</feature>
<dbReference type="PANTHER" id="PTHR11706:SF2">
    <property type="entry name" value="TRANSPORTER PROTEIN"/>
    <property type="match status" value="1"/>
</dbReference>
<accession>A0A4R1XCG0</accession>
<feature type="transmembrane region" description="Helical" evidence="5">
    <location>
        <begin position="320"/>
        <end position="339"/>
    </location>
</feature>
<evidence type="ECO:0000256" key="1">
    <source>
        <dbReference type="ARBA" id="ARBA00004141"/>
    </source>
</evidence>
<protein>
    <submittedName>
        <fullName evidence="6">Mn2+/Fe2+ NRAMP family transporter</fullName>
    </submittedName>
</protein>
<feature type="transmembrane region" description="Helical" evidence="5">
    <location>
        <begin position="18"/>
        <end position="37"/>
    </location>
</feature>
<gene>
    <name evidence="6" type="ORF">EC844_1315</name>
</gene>
<dbReference type="AlphaFoldDB" id="A0A4R1XCG0"/>
<evidence type="ECO:0000256" key="5">
    <source>
        <dbReference type="SAM" id="Phobius"/>
    </source>
</evidence>
<dbReference type="OrthoDB" id="141480at2"/>
<dbReference type="EMBL" id="SLVJ01000031">
    <property type="protein sequence ID" value="TCM60666.1"/>
    <property type="molecule type" value="Genomic_DNA"/>
</dbReference>
<proteinExistence type="predicted"/>
<name>A0A4R1XCG0_ACICA</name>
<feature type="transmembrane region" description="Helical" evidence="5">
    <location>
        <begin position="244"/>
        <end position="263"/>
    </location>
</feature>
<organism evidence="6 7">
    <name type="scientific">Acinetobacter calcoaceticus</name>
    <dbReference type="NCBI Taxonomy" id="471"/>
    <lineage>
        <taxon>Bacteria</taxon>
        <taxon>Pseudomonadati</taxon>
        <taxon>Pseudomonadota</taxon>
        <taxon>Gammaproteobacteria</taxon>
        <taxon>Moraxellales</taxon>
        <taxon>Moraxellaceae</taxon>
        <taxon>Acinetobacter</taxon>
        <taxon>Acinetobacter calcoaceticus/baumannii complex</taxon>
    </lineage>
</organism>
<keyword evidence="3 5" id="KW-1133">Transmembrane helix</keyword>
<evidence type="ECO:0000313" key="7">
    <source>
        <dbReference type="Proteomes" id="UP000294963"/>
    </source>
</evidence>
<feature type="transmembrane region" description="Helical" evidence="5">
    <location>
        <begin position="345"/>
        <end position="369"/>
    </location>
</feature>
<keyword evidence="7" id="KW-1185">Reference proteome</keyword>
<evidence type="ECO:0000256" key="2">
    <source>
        <dbReference type="ARBA" id="ARBA00022692"/>
    </source>
</evidence>
<dbReference type="Proteomes" id="UP000294963">
    <property type="component" value="Unassembled WGS sequence"/>
</dbReference>
<evidence type="ECO:0000256" key="4">
    <source>
        <dbReference type="ARBA" id="ARBA00023136"/>
    </source>
</evidence>
<feature type="transmembrane region" description="Helical" evidence="5">
    <location>
        <begin position="154"/>
        <end position="176"/>
    </location>
</feature>
<reference evidence="6 7" key="1">
    <citation type="submission" date="2019-03" db="EMBL/GenBank/DDBJ databases">
        <title>Genomic analyses of the natural microbiome of Caenorhabditis elegans.</title>
        <authorList>
            <person name="Samuel B."/>
        </authorList>
    </citation>
    <scope>NUCLEOTIDE SEQUENCE [LARGE SCALE GENOMIC DNA]</scope>
    <source>
        <strain evidence="6 7">JUb89</strain>
    </source>
</reference>
<dbReference type="GO" id="GO:0034755">
    <property type="term" value="P:iron ion transmembrane transport"/>
    <property type="evidence" value="ECO:0007669"/>
    <property type="project" value="TreeGrafter"/>
</dbReference>
<feature type="transmembrane region" description="Helical" evidence="5">
    <location>
        <begin position="283"/>
        <end position="308"/>
    </location>
</feature>
<feature type="transmembrane region" description="Helical" evidence="5">
    <location>
        <begin position="381"/>
        <end position="401"/>
    </location>
</feature>
<comment type="subcellular location">
    <subcellularLocation>
        <location evidence="1">Membrane</location>
        <topology evidence="1">Multi-pass membrane protein</topology>
    </subcellularLocation>
</comment>
<dbReference type="GO" id="GO:0005886">
    <property type="term" value="C:plasma membrane"/>
    <property type="evidence" value="ECO:0007669"/>
    <property type="project" value="TreeGrafter"/>
</dbReference>
<evidence type="ECO:0000256" key="3">
    <source>
        <dbReference type="ARBA" id="ARBA00022989"/>
    </source>
</evidence>
<evidence type="ECO:0000313" key="6">
    <source>
        <dbReference type="EMBL" id="TCM60666.1"/>
    </source>
</evidence>
<dbReference type="InterPro" id="IPR001046">
    <property type="entry name" value="NRAMP_fam"/>
</dbReference>
<feature type="transmembrane region" description="Helical" evidence="5">
    <location>
        <begin position="86"/>
        <end position="108"/>
    </location>
</feature>
<sequence length="414" mass="44182">MPNSTSETKKNFFSERQWSIVASIFLMATSAMGPGFLTQTAAFTVKLGAAFGFGILLSILIDFVVQQNIWRVVTLTQKRASDIANIVLPGSGYLLAVLVIIGGFFFSIGNIAGASLGLNALFGLDLKWGGVVSGALAILIFSSRKATLAMDKSMIFLGLLKIALIIIVAAIVMPPMGMAVQQTVLPDFIDFAAITTIVGGTVGGYICYAGAHRLLDKGTVGPEHIEEVARAATKGIVVVGIMRYVLFLAVLGVVVSGATIDLASNTANPAAQAFRYAAGEFGFKLFGLVFWAAGISSTIGAAYTSVTFFTVFKKDISPKLNSICISVFIALALLLYLILDATPVGLLIFVGGFNGLVLPIGLTIFTYVAACRKDLMGNYNYPKWLLILGILTCMLTWWMGYVSFNTVFNYLTKI</sequence>
<keyword evidence="4 5" id="KW-0472">Membrane</keyword>
<feature type="transmembrane region" description="Helical" evidence="5">
    <location>
        <begin position="43"/>
        <end position="65"/>
    </location>
</feature>
<dbReference type="PANTHER" id="PTHR11706">
    <property type="entry name" value="SOLUTE CARRIER PROTEIN FAMILY 11 MEMBER"/>
    <property type="match status" value="1"/>
</dbReference>
<keyword evidence="2 5" id="KW-0812">Transmembrane</keyword>
<dbReference type="GO" id="GO:0015086">
    <property type="term" value="F:cadmium ion transmembrane transporter activity"/>
    <property type="evidence" value="ECO:0007669"/>
    <property type="project" value="TreeGrafter"/>
</dbReference>
<feature type="transmembrane region" description="Helical" evidence="5">
    <location>
        <begin position="188"/>
        <end position="208"/>
    </location>
</feature>